<feature type="domain" description="YetF-like N-terminal transmembrane" evidence="9">
    <location>
        <begin position="4"/>
        <end position="77"/>
    </location>
</feature>
<keyword evidence="6 7" id="KW-0472">Membrane</keyword>
<evidence type="ECO:0000259" key="9">
    <source>
        <dbReference type="Pfam" id="PF20730"/>
    </source>
</evidence>
<feature type="transmembrane region" description="Helical" evidence="7">
    <location>
        <begin position="58"/>
        <end position="78"/>
    </location>
</feature>
<name>A0ABW2ELT9_9BACI</name>
<dbReference type="InterPro" id="IPR048454">
    <property type="entry name" value="YetF_N"/>
</dbReference>
<evidence type="ECO:0000256" key="5">
    <source>
        <dbReference type="ARBA" id="ARBA00022989"/>
    </source>
</evidence>
<evidence type="ECO:0000256" key="4">
    <source>
        <dbReference type="ARBA" id="ARBA00022692"/>
    </source>
</evidence>
<comment type="similarity">
    <text evidence="2">Belongs to the UPF0702 family.</text>
</comment>
<evidence type="ECO:0000256" key="2">
    <source>
        <dbReference type="ARBA" id="ARBA00006448"/>
    </source>
</evidence>
<dbReference type="InterPro" id="IPR023090">
    <property type="entry name" value="UPF0702_alpha/beta_dom_sf"/>
</dbReference>
<feature type="transmembrane region" description="Helical" evidence="7">
    <location>
        <begin position="6"/>
        <end position="25"/>
    </location>
</feature>
<feature type="domain" description="YetF C-terminal" evidence="8">
    <location>
        <begin position="81"/>
        <end position="217"/>
    </location>
</feature>
<dbReference type="EMBL" id="JBHSZV010000045">
    <property type="protein sequence ID" value="MFC7063329.1"/>
    <property type="molecule type" value="Genomic_DNA"/>
</dbReference>
<dbReference type="RefSeq" id="WP_204712034.1">
    <property type="nucleotide sequence ID" value="NZ_JBHSZV010000045.1"/>
</dbReference>
<evidence type="ECO:0000256" key="3">
    <source>
        <dbReference type="ARBA" id="ARBA00022475"/>
    </source>
</evidence>
<evidence type="ECO:0000313" key="11">
    <source>
        <dbReference type="Proteomes" id="UP001596410"/>
    </source>
</evidence>
<sequence>MPIFELIVRLAIAFLTLLLLTRLMGRKELAQMTFFNFISGIAIGSIGASLALNSTVSIRNGIIALILWSFFTIAMGFIDINSKSARKAIEGQPRILIKNGEIMESELREVRLDLDALTALLREKNAFSISEVDYAIFETSGKLSVLKKELNQPVTKSDMNIQPSVTNFSPVSTGVIFDGIINTANLKKLHLDKQWLQQQLEVSGFESVSNVFYAEVQKNGTLYIDPKKAKQ</sequence>
<dbReference type="PANTHER" id="PTHR34582:SF7">
    <property type="entry name" value="UPF0702 TRANSMEMBRANE PROTEIN YDFS"/>
    <property type="match status" value="1"/>
</dbReference>
<keyword evidence="5 7" id="KW-1133">Transmembrane helix</keyword>
<protein>
    <submittedName>
        <fullName evidence="10">YetF domain-containing protein</fullName>
    </submittedName>
</protein>
<keyword evidence="3" id="KW-1003">Cell membrane</keyword>
<dbReference type="Proteomes" id="UP001596410">
    <property type="component" value="Unassembled WGS sequence"/>
</dbReference>
<gene>
    <name evidence="10" type="ORF">ACFQIC_16055</name>
</gene>
<reference evidence="11" key="1">
    <citation type="journal article" date="2019" name="Int. J. Syst. Evol. Microbiol.">
        <title>The Global Catalogue of Microorganisms (GCM) 10K type strain sequencing project: providing services to taxonomists for standard genome sequencing and annotation.</title>
        <authorList>
            <consortium name="The Broad Institute Genomics Platform"/>
            <consortium name="The Broad Institute Genome Sequencing Center for Infectious Disease"/>
            <person name="Wu L."/>
            <person name="Ma J."/>
        </authorList>
    </citation>
    <scope>NUCLEOTIDE SEQUENCE [LARGE SCALE GENOMIC DNA]</scope>
    <source>
        <strain evidence="11">CGMCC 4.1621</strain>
    </source>
</reference>
<dbReference type="Pfam" id="PF04239">
    <property type="entry name" value="DUF421"/>
    <property type="match status" value="1"/>
</dbReference>
<evidence type="ECO:0000256" key="7">
    <source>
        <dbReference type="SAM" id="Phobius"/>
    </source>
</evidence>
<feature type="transmembrane region" description="Helical" evidence="7">
    <location>
        <begin position="32"/>
        <end position="52"/>
    </location>
</feature>
<organism evidence="10 11">
    <name type="scientific">Halobacillus seohaensis</name>
    <dbReference type="NCBI Taxonomy" id="447421"/>
    <lineage>
        <taxon>Bacteria</taxon>
        <taxon>Bacillati</taxon>
        <taxon>Bacillota</taxon>
        <taxon>Bacilli</taxon>
        <taxon>Bacillales</taxon>
        <taxon>Bacillaceae</taxon>
        <taxon>Halobacillus</taxon>
    </lineage>
</organism>
<proteinExistence type="inferred from homology"/>
<comment type="caution">
    <text evidence="10">The sequence shown here is derived from an EMBL/GenBank/DDBJ whole genome shotgun (WGS) entry which is preliminary data.</text>
</comment>
<accession>A0ABW2ELT9</accession>
<evidence type="ECO:0000259" key="8">
    <source>
        <dbReference type="Pfam" id="PF04239"/>
    </source>
</evidence>
<dbReference type="InterPro" id="IPR007353">
    <property type="entry name" value="DUF421"/>
</dbReference>
<dbReference type="PANTHER" id="PTHR34582">
    <property type="entry name" value="UPF0702 TRANSMEMBRANE PROTEIN YCAP"/>
    <property type="match status" value="1"/>
</dbReference>
<comment type="subcellular location">
    <subcellularLocation>
        <location evidence="1">Cell membrane</location>
        <topology evidence="1">Multi-pass membrane protein</topology>
    </subcellularLocation>
</comment>
<evidence type="ECO:0000313" key="10">
    <source>
        <dbReference type="EMBL" id="MFC7063329.1"/>
    </source>
</evidence>
<evidence type="ECO:0000256" key="1">
    <source>
        <dbReference type="ARBA" id="ARBA00004651"/>
    </source>
</evidence>
<dbReference type="Gene3D" id="3.30.240.20">
    <property type="entry name" value="bsu07140 like domains"/>
    <property type="match status" value="2"/>
</dbReference>
<keyword evidence="4 7" id="KW-0812">Transmembrane</keyword>
<dbReference type="Pfam" id="PF20730">
    <property type="entry name" value="YetF_N"/>
    <property type="match status" value="1"/>
</dbReference>
<keyword evidence="11" id="KW-1185">Reference proteome</keyword>
<evidence type="ECO:0000256" key="6">
    <source>
        <dbReference type="ARBA" id="ARBA00023136"/>
    </source>
</evidence>